<dbReference type="Proteomes" id="UP000196649">
    <property type="component" value="Unassembled WGS sequence"/>
</dbReference>
<protein>
    <recommendedName>
        <fullName evidence="1">Serine aminopeptidase S33 domain-containing protein</fullName>
    </recommendedName>
</protein>
<dbReference type="RefSeq" id="WP_054642612.1">
    <property type="nucleotide sequence ID" value="NZ_LNUB01000011.1"/>
</dbReference>
<dbReference type="AlphaFoldDB" id="A0A210PA40"/>
<evidence type="ECO:0000313" key="2">
    <source>
        <dbReference type="EMBL" id="OWF33346.1"/>
    </source>
</evidence>
<evidence type="ECO:0000259" key="1">
    <source>
        <dbReference type="Pfam" id="PF12146"/>
    </source>
</evidence>
<dbReference type="SUPFAM" id="SSF53474">
    <property type="entry name" value="alpha/beta-Hydrolases"/>
    <property type="match status" value="1"/>
</dbReference>
<name>A0A210PA40_9LACO</name>
<feature type="domain" description="Serine aminopeptidase S33" evidence="1">
    <location>
        <begin position="31"/>
        <end position="159"/>
    </location>
</feature>
<sequence>MKEIIVSTRTGTSLGGVLFSKNNSKWLVIAITGVHGNFYSNPFYYNIGDTLADNGIDFLYAPTRDAYGQIESKNQLTQRKEILGSWNEDFNRGDDDIEAYINFAQQEGYQHIVLAGHSLGSNKVIHYLANNEDKRIDDFILLSPANLGHLTSVVSDPQKAVINQQLRTGLGQTMLPFDLLGWLPCTADTAYQWLYSDILDNVHDKKNADFSQVERISKHGALFIGTLDCFTKGNPVKFLKNINNHMASSEYNQLIFIEGTGHTYQEKEQELADKILEVVTNWQGQIEKN</sequence>
<dbReference type="EMBL" id="MXAL01000004">
    <property type="protein sequence ID" value="OWF33346.1"/>
    <property type="molecule type" value="Genomic_DNA"/>
</dbReference>
<reference evidence="2 3" key="1">
    <citation type="submission" date="2017-03" db="EMBL/GenBank/DDBJ databases">
        <title>Genome sequence of Lactobacillus kimchii KACC 12383.</title>
        <authorList>
            <person name="Chun J."/>
        </authorList>
    </citation>
    <scope>NUCLEOTIDE SEQUENCE [LARGE SCALE GENOMIC DNA]</scope>
    <source>
        <strain evidence="2 3">KACC 12383</strain>
    </source>
</reference>
<comment type="caution">
    <text evidence="2">The sequence shown here is derived from an EMBL/GenBank/DDBJ whole genome shotgun (WGS) entry which is preliminary data.</text>
</comment>
<proteinExistence type="predicted"/>
<organism evidence="2 3">
    <name type="scientific">Companilactobacillus kimchii</name>
    <dbReference type="NCBI Taxonomy" id="2801452"/>
    <lineage>
        <taxon>Bacteria</taxon>
        <taxon>Bacillati</taxon>
        <taxon>Bacillota</taxon>
        <taxon>Bacilli</taxon>
        <taxon>Lactobacillales</taxon>
        <taxon>Lactobacillaceae</taxon>
        <taxon>Companilactobacillus</taxon>
    </lineage>
</organism>
<dbReference type="InterPro" id="IPR029058">
    <property type="entry name" value="AB_hydrolase_fold"/>
</dbReference>
<evidence type="ECO:0000313" key="3">
    <source>
        <dbReference type="Proteomes" id="UP000196649"/>
    </source>
</evidence>
<dbReference type="InterPro" id="IPR022742">
    <property type="entry name" value="Hydrolase_4"/>
</dbReference>
<gene>
    <name evidence="2" type="ORF">LKACC12383_00952</name>
</gene>
<dbReference type="Pfam" id="PF12146">
    <property type="entry name" value="Hydrolase_4"/>
    <property type="match status" value="1"/>
</dbReference>
<dbReference type="Gene3D" id="3.40.50.1820">
    <property type="entry name" value="alpha/beta hydrolase"/>
    <property type="match status" value="1"/>
</dbReference>
<accession>A0A210PA40</accession>